<evidence type="ECO:0000313" key="1">
    <source>
        <dbReference type="EMBL" id="AIF26669.1"/>
    </source>
</evidence>
<reference evidence="1" key="1">
    <citation type="submission" date="2013-08" db="EMBL/GenBank/DDBJ databases">
        <title>Comparison of modified E. coli strains.</title>
        <authorList>
            <person name="Juergensen J."/>
            <person name="Bonge A."/>
            <person name="Streit W.R."/>
        </authorList>
    </citation>
    <scope>NUCLEOTIDE SEQUENCE</scope>
</reference>
<protein>
    <submittedName>
        <fullName evidence="1">Uncharacterized protein</fullName>
    </submittedName>
</protein>
<dbReference type="AlphaFoldDB" id="A0A0H3U7U4"/>
<sequence>MQYAAVVGESDELGSLILFGLPVPGAACQECSTGACLPCNALATPRHGVAPGKLRQYGVQSHQRMPRLVKMVLQTNASSSSDMCIVVTSLGLPIVSCDVPSDSVTSSVALFSSG</sequence>
<organism evidence="1">
    <name type="scientific">uncultured bacterium fosmid pJB83B9</name>
    <dbReference type="NCBI Taxonomy" id="1478070"/>
    <lineage>
        <taxon>Bacteria</taxon>
        <taxon>environmental samples</taxon>
    </lineage>
</organism>
<proteinExistence type="predicted"/>
<dbReference type="EMBL" id="KF540242">
    <property type="protein sequence ID" value="AIF26669.1"/>
    <property type="molecule type" value="Genomic_DNA"/>
</dbReference>
<accession>A0A0H3U7U4</accession>
<name>A0A0H3U7U4_9BACT</name>